<dbReference type="Pfam" id="PF03235">
    <property type="entry name" value="GmrSD_N"/>
    <property type="match status" value="1"/>
</dbReference>
<dbReference type="AlphaFoldDB" id="A0A6T9XVB8"/>
<evidence type="ECO:0000259" key="2">
    <source>
        <dbReference type="Pfam" id="PF07510"/>
    </source>
</evidence>
<reference evidence="3 4" key="1">
    <citation type="submission" date="2020-06" db="EMBL/GenBank/DDBJ databases">
        <authorList>
            <person name="Duchaud E."/>
        </authorList>
    </citation>
    <scope>NUCLEOTIDE SEQUENCE [LARGE SCALE GENOMIC DNA]</scope>
    <source>
        <strain evidence="3">Alteromonas fortis</strain>
    </source>
</reference>
<dbReference type="InterPro" id="IPR004919">
    <property type="entry name" value="GmrSD_N"/>
</dbReference>
<organism evidence="3 4">
    <name type="scientific">Alteromonas macleodii</name>
    <name type="common">Pseudoalteromonas macleodii</name>
    <dbReference type="NCBI Taxonomy" id="28108"/>
    <lineage>
        <taxon>Bacteria</taxon>
        <taxon>Pseudomonadati</taxon>
        <taxon>Pseudomonadota</taxon>
        <taxon>Gammaproteobacteria</taxon>
        <taxon>Alteromonadales</taxon>
        <taxon>Alteromonadaceae</taxon>
        <taxon>Alteromonas/Salinimonas group</taxon>
        <taxon>Alteromonas</taxon>
    </lineage>
</organism>
<dbReference type="PANTHER" id="PTHR35149">
    <property type="entry name" value="SLL5132 PROTEIN"/>
    <property type="match status" value="1"/>
</dbReference>
<dbReference type="Proteomes" id="UP000509458">
    <property type="component" value="Chromosome"/>
</dbReference>
<feature type="domain" description="GmrSD restriction endonucleases C-terminal" evidence="2">
    <location>
        <begin position="439"/>
        <end position="574"/>
    </location>
</feature>
<evidence type="ECO:0008006" key="5">
    <source>
        <dbReference type="Google" id="ProtNLM"/>
    </source>
</evidence>
<evidence type="ECO:0000313" key="3">
    <source>
        <dbReference type="EMBL" id="CAB9492173.1"/>
    </source>
</evidence>
<dbReference type="PANTHER" id="PTHR35149:SF1">
    <property type="entry name" value="DUF5655 DOMAIN-CONTAINING PROTEIN"/>
    <property type="match status" value="1"/>
</dbReference>
<dbReference type="EMBL" id="LR812090">
    <property type="protein sequence ID" value="CAB9492173.1"/>
    <property type="molecule type" value="Genomic_DNA"/>
</dbReference>
<dbReference type="Pfam" id="PF07510">
    <property type="entry name" value="GmrSD_C"/>
    <property type="match status" value="1"/>
</dbReference>
<accession>A0A6T9XVB8</accession>
<dbReference type="RefSeq" id="WP_179981939.1">
    <property type="nucleotide sequence ID" value="NZ_LR812090.1"/>
</dbReference>
<proteinExistence type="predicted"/>
<name>A0A6T9XVB8_ALTMA</name>
<gene>
    <name evidence="3" type="ORF">ALFOR1_10106</name>
</gene>
<evidence type="ECO:0000259" key="1">
    <source>
        <dbReference type="Pfam" id="PF03235"/>
    </source>
</evidence>
<sequence length="585" mass="67102">MDITPKSESLEKILTGLETNFYVPDYQRDYSWTSDEVETLWIDLKNAFKNKTDYFMGTVVLKEHSGSEEKFDIVDGQQRLATFSILFSVFNIIGSRFHLQPDLFPDLARDEHNKKFAEKMRNIAIQRLREASEPDNYFLHLNKKDSPTFRGIIESDGPLLITDEDLKIVKNESRLIKTKKIFIKKILNDFKGADSIEALYSFLVHIVKKLRFISIRVKTDYEAFLLFESLNSKGMDLSVADLVKNKILMHANGASSAELLDNWEEMMRSIESSRVSPVDFLRIYWEAIKGINTTKKELYKFICHYIEGLPATKTGVEQFSLDIKDKAESLSNFANSRLIFPDCIQNSNKALKFCGEINQLRYATCYPVLLYAFSNRKDLVDKLAELSLSFLFRWITVGDYSVGGAKAVFDEVLKLLNDPSKTESDIIAPFFKHEDKVGDSAFQSSFKQLKLQDNALAKYIVSKVYLHSNNAQAIPNYSEIHLEHVLPQVSTKWEAAGFSIPEGTLIKDWVYHIGNMVLLDKTINTKIKNSVFKSKFPEYQGSPFPDTNMIYKVATTGRGWSPEWIIERADEISKSVSDIWPLKKN</sequence>
<protein>
    <recommendedName>
        <fullName evidence="5">DUF262 domain-containing protein</fullName>
    </recommendedName>
</protein>
<feature type="domain" description="GmrSD restriction endonucleases N-terminal" evidence="1">
    <location>
        <begin position="11"/>
        <end position="247"/>
    </location>
</feature>
<dbReference type="InterPro" id="IPR011089">
    <property type="entry name" value="GmrSD_C"/>
</dbReference>
<evidence type="ECO:0000313" key="4">
    <source>
        <dbReference type="Proteomes" id="UP000509458"/>
    </source>
</evidence>